<feature type="region of interest" description="Disordered" evidence="1">
    <location>
        <begin position="1"/>
        <end position="32"/>
    </location>
</feature>
<gene>
    <name evidence="2" type="ORF">D6D01_04912</name>
</gene>
<feature type="region of interest" description="Disordered" evidence="1">
    <location>
        <begin position="60"/>
        <end position="106"/>
    </location>
</feature>
<name>A0A4S9LAH9_AURPU</name>
<organism evidence="2 3">
    <name type="scientific">Aureobasidium pullulans</name>
    <name type="common">Black yeast</name>
    <name type="synonym">Pullularia pullulans</name>
    <dbReference type="NCBI Taxonomy" id="5580"/>
    <lineage>
        <taxon>Eukaryota</taxon>
        <taxon>Fungi</taxon>
        <taxon>Dikarya</taxon>
        <taxon>Ascomycota</taxon>
        <taxon>Pezizomycotina</taxon>
        <taxon>Dothideomycetes</taxon>
        <taxon>Dothideomycetidae</taxon>
        <taxon>Dothideales</taxon>
        <taxon>Saccotheciaceae</taxon>
        <taxon>Aureobasidium</taxon>
    </lineage>
</organism>
<sequence length="106" mass="11178">MSKQSRHQGTSVLTGKPEASVERSSTGGAMIDHVNMPVARWVEHPGTDLEESEAFFECSSTGGATIDPVNNPVATQTEHQGADLDNHDATSRTAGKLSNSDSIKLG</sequence>
<evidence type="ECO:0000313" key="2">
    <source>
        <dbReference type="EMBL" id="THY25770.1"/>
    </source>
</evidence>
<accession>A0A4S9LAH9</accession>
<protein>
    <submittedName>
        <fullName evidence="2">Uncharacterized protein</fullName>
    </submittedName>
</protein>
<feature type="compositionally biased region" description="Polar residues" evidence="1">
    <location>
        <begin position="91"/>
        <end position="106"/>
    </location>
</feature>
<reference evidence="2 3" key="1">
    <citation type="submission" date="2018-10" db="EMBL/GenBank/DDBJ databases">
        <title>Fifty Aureobasidium pullulans genomes reveal a recombining polyextremotolerant generalist.</title>
        <authorList>
            <person name="Gostincar C."/>
            <person name="Turk M."/>
            <person name="Zajc J."/>
            <person name="Gunde-Cimerman N."/>
        </authorList>
    </citation>
    <scope>NUCLEOTIDE SEQUENCE [LARGE SCALE GENOMIC DNA]</scope>
    <source>
        <strain evidence="2 3">EXF-6604</strain>
    </source>
</reference>
<dbReference type="EMBL" id="QZBD01000172">
    <property type="protein sequence ID" value="THY25770.1"/>
    <property type="molecule type" value="Genomic_DNA"/>
</dbReference>
<comment type="caution">
    <text evidence="2">The sequence shown here is derived from an EMBL/GenBank/DDBJ whole genome shotgun (WGS) entry which is preliminary data.</text>
</comment>
<feature type="compositionally biased region" description="Basic and acidic residues" evidence="1">
    <location>
        <begin position="80"/>
        <end position="90"/>
    </location>
</feature>
<dbReference type="AlphaFoldDB" id="A0A4S9LAH9"/>
<proteinExistence type="predicted"/>
<dbReference type="Proteomes" id="UP000306584">
    <property type="component" value="Unassembled WGS sequence"/>
</dbReference>
<evidence type="ECO:0000256" key="1">
    <source>
        <dbReference type="SAM" id="MobiDB-lite"/>
    </source>
</evidence>
<evidence type="ECO:0000313" key="3">
    <source>
        <dbReference type="Proteomes" id="UP000306584"/>
    </source>
</evidence>